<reference evidence="1" key="1">
    <citation type="submission" date="2022-05" db="EMBL/GenBank/DDBJ databases">
        <title>A methanotrophic Mycobacterium dominates a cave microbial ecosystem.</title>
        <authorList>
            <person name="Van Spanning R.J.M."/>
            <person name="Guan Q."/>
            <person name="Melkonian C."/>
            <person name="Gallant J."/>
            <person name="Polerecky L."/>
            <person name="Flot J.-F."/>
            <person name="Brandt B.W."/>
            <person name="Braster M."/>
            <person name="Iturbe Espinoza P."/>
            <person name="Aerts J."/>
            <person name="Meima-Franke M."/>
            <person name="Piersma S.R."/>
            <person name="Bunduc C."/>
            <person name="Ummels R."/>
            <person name="Pain A."/>
            <person name="Fleming E.J."/>
            <person name="van der Wel N."/>
            <person name="Gherman V.D."/>
            <person name="Sarbu S.M."/>
            <person name="Bodelier P.L.E."/>
            <person name="Bitter W."/>
        </authorList>
    </citation>
    <scope>NUCLEOTIDE SEQUENCE</scope>
    <source>
        <strain evidence="1">Sulfur Cave</strain>
    </source>
</reference>
<evidence type="ECO:0000313" key="1">
    <source>
        <dbReference type="EMBL" id="UQX11492.1"/>
    </source>
</evidence>
<organism evidence="1 2">
    <name type="scientific">Candidatus Mycobacterium methanotrophicum</name>
    <dbReference type="NCBI Taxonomy" id="2943498"/>
    <lineage>
        <taxon>Bacteria</taxon>
        <taxon>Bacillati</taxon>
        <taxon>Actinomycetota</taxon>
        <taxon>Actinomycetes</taxon>
        <taxon>Mycobacteriales</taxon>
        <taxon>Mycobacteriaceae</taxon>
        <taxon>Mycobacterium</taxon>
    </lineage>
</organism>
<keyword evidence="2" id="KW-1185">Reference proteome</keyword>
<protein>
    <submittedName>
        <fullName evidence="1">Uncharacterized protein</fullName>
    </submittedName>
</protein>
<dbReference type="RefSeq" id="WP_219068334.1">
    <property type="nucleotide sequence ID" value="NZ_CAJUXY010000035.1"/>
</dbReference>
<gene>
    <name evidence="1" type="ORF">M5I08_02975</name>
</gene>
<sequence>MNAAELLAAAQRILTYSVAGGLSPRLAAILARQALEEIVDERCAALNASASCASMRSTLIVLRALAAGEAADDAALAWNRLSTACHVHAYEMQPSAAEVQIICSIVASVLPA</sequence>
<name>A0ABY4QLW4_9MYCO</name>
<evidence type="ECO:0000313" key="2">
    <source>
        <dbReference type="Proteomes" id="UP001056610"/>
    </source>
</evidence>
<accession>A0ABY4QLW4</accession>
<dbReference type="EMBL" id="CP097320">
    <property type="protein sequence ID" value="UQX11492.1"/>
    <property type="molecule type" value="Genomic_DNA"/>
</dbReference>
<dbReference type="Proteomes" id="UP001056610">
    <property type="component" value="Chromosome"/>
</dbReference>
<proteinExistence type="predicted"/>